<gene>
    <name evidence="1" type="ORF">F3Y22_tig00111022pilonHSYRG00364</name>
</gene>
<evidence type="ECO:0000313" key="2">
    <source>
        <dbReference type="Proteomes" id="UP000436088"/>
    </source>
</evidence>
<organism evidence="1 2">
    <name type="scientific">Hibiscus syriacus</name>
    <name type="common">Rose of Sharon</name>
    <dbReference type="NCBI Taxonomy" id="106335"/>
    <lineage>
        <taxon>Eukaryota</taxon>
        <taxon>Viridiplantae</taxon>
        <taxon>Streptophyta</taxon>
        <taxon>Embryophyta</taxon>
        <taxon>Tracheophyta</taxon>
        <taxon>Spermatophyta</taxon>
        <taxon>Magnoliopsida</taxon>
        <taxon>eudicotyledons</taxon>
        <taxon>Gunneridae</taxon>
        <taxon>Pentapetalae</taxon>
        <taxon>rosids</taxon>
        <taxon>malvids</taxon>
        <taxon>Malvales</taxon>
        <taxon>Malvaceae</taxon>
        <taxon>Malvoideae</taxon>
        <taxon>Hibiscus</taxon>
    </lineage>
</organism>
<dbReference type="AlphaFoldDB" id="A0A6A2Z5Z9"/>
<accession>A0A6A2Z5Z9</accession>
<dbReference type="PANTHER" id="PTHR32108">
    <property type="entry name" value="DNA-DIRECTED RNA POLYMERASE SUBUNIT ALPHA"/>
    <property type="match status" value="1"/>
</dbReference>
<dbReference type="EMBL" id="VEPZ02001205">
    <property type="protein sequence ID" value="KAE8687258.1"/>
    <property type="molecule type" value="Genomic_DNA"/>
</dbReference>
<comment type="caution">
    <text evidence="1">The sequence shown here is derived from an EMBL/GenBank/DDBJ whole genome shotgun (WGS) entry which is preliminary data.</text>
</comment>
<proteinExistence type="predicted"/>
<reference evidence="1" key="1">
    <citation type="submission" date="2019-09" db="EMBL/GenBank/DDBJ databases">
        <title>Draft genome information of white flower Hibiscus syriacus.</title>
        <authorList>
            <person name="Kim Y.-M."/>
        </authorList>
    </citation>
    <scope>NUCLEOTIDE SEQUENCE [LARGE SCALE GENOMIC DNA]</scope>
    <source>
        <strain evidence="1">YM2019G1</strain>
    </source>
</reference>
<dbReference type="Proteomes" id="UP000436088">
    <property type="component" value="Unassembled WGS sequence"/>
</dbReference>
<protein>
    <submittedName>
        <fullName evidence="1">Uncharacterized protein</fullName>
    </submittedName>
</protein>
<sequence length="295" mass="33585">MNEILVRIGRIERIREQLIKTQQEMMDEARKFQVESKEQISKLMSMMITVIYGDKSLEDPIMQEKKKTSSENMNVSGAANVMTTNDQEPVREYGNSSQLQKSVSCEYHAGAREHSIENCSNFKRQVRDLLAHGVIEVDVNDQYISVKQFRVNPRNGVDGVKTSEVHTEKSVERENSKIKESEVCEVEIKDSTLETSLTLKKKIEVGSDEKNVKGENQYLTPRLLRMKTSPSAYGYDPNSAYDFHLGALGHHTDKCIPLMEEIEKLVDKGVLTREMIEKWGASEDKDPNPTGHPSF</sequence>
<evidence type="ECO:0000313" key="1">
    <source>
        <dbReference type="EMBL" id="KAE8687258.1"/>
    </source>
</evidence>
<name>A0A6A2Z5Z9_HIBSY</name>
<keyword evidence="2" id="KW-1185">Reference proteome</keyword>